<proteinExistence type="inferred from homology"/>
<dbReference type="GO" id="GO:0042777">
    <property type="term" value="P:proton motive force-driven plasma membrane ATP synthesis"/>
    <property type="evidence" value="ECO:0007669"/>
    <property type="project" value="UniProtKB-UniRule"/>
</dbReference>
<dbReference type="PROSITE" id="PS00153">
    <property type="entry name" value="ATPASE_GAMMA"/>
    <property type="match status" value="1"/>
</dbReference>
<dbReference type="InterPro" id="IPR035968">
    <property type="entry name" value="ATP_synth_F1_ATPase_gsu"/>
</dbReference>
<protein>
    <recommendedName>
        <fullName evidence="10">ATP synthase gamma chain</fullName>
    </recommendedName>
    <alternativeName>
        <fullName evidence="10">ATP synthase F1 sector gamma subunit</fullName>
    </alternativeName>
    <alternativeName>
        <fullName evidence="10">F-ATPase gamma subunit</fullName>
    </alternativeName>
</protein>
<organism evidence="11 12">
    <name type="scientific">Corynebacterium auriscanis</name>
    <dbReference type="NCBI Taxonomy" id="99807"/>
    <lineage>
        <taxon>Bacteria</taxon>
        <taxon>Bacillati</taxon>
        <taxon>Actinomycetota</taxon>
        <taxon>Actinomycetes</taxon>
        <taxon>Mycobacteriales</taxon>
        <taxon>Corynebacteriaceae</taxon>
        <taxon>Corynebacterium</taxon>
    </lineage>
</organism>
<evidence type="ECO:0000313" key="11">
    <source>
        <dbReference type="EMBL" id="KGM18737.1"/>
    </source>
</evidence>
<keyword evidence="8 10" id="KW-0139">CF(1)</keyword>
<dbReference type="SUPFAM" id="SSF52943">
    <property type="entry name" value="ATP synthase (F1-ATPase), gamma subunit"/>
    <property type="match status" value="1"/>
</dbReference>
<dbReference type="EMBL" id="JRVJ01000005">
    <property type="protein sequence ID" value="KGM18737.1"/>
    <property type="molecule type" value="Genomic_DNA"/>
</dbReference>
<comment type="subcellular location">
    <subcellularLocation>
        <location evidence="10">Cell membrane</location>
        <topology evidence="10">Peripheral membrane protein</topology>
    </subcellularLocation>
    <subcellularLocation>
        <location evidence="2">Membrane</location>
        <topology evidence="2">Peripheral membrane protein</topology>
    </subcellularLocation>
</comment>
<dbReference type="NCBIfam" id="TIGR01146">
    <property type="entry name" value="ATPsyn_F1gamma"/>
    <property type="match status" value="1"/>
</dbReference>
<dbReference type="Proteomes" id="UP000030145">
    <property type="component" value="Unassembled WGS sequence"/>
</dbReference>
<keyword evidence="5 10" id="KW-0375">Hydrogen ion transport</keyword>
<dbReference type="InterPro" id="IPR000131">
    <property type="entry name" value="ATP_synth_F1_gsu"/>
</dbReference>
<dbReference type="CDD" id="cd12151">
    <property type="entry name" value="F1-ATPase_gamma"/>
    <property type="match status" value="1"/>
</dbReference>
<evidence type="ECO:0000256" key="1">
    <source>
        <dbReference type="ARBA" id="ARBA00003456"/>
    </source>
</evidence>
<evidence type="ECO:0000256" key="4">
    <source>
        <dbReference type="ARBA" id="ARBA00022448"/>
    </source>
</evidence>
<dbReference type="PANTHER" id="PTHR11693:SF22">
    <property type="entry name" value="ATP SYNTHASE SUBUNIT GAMMA, MITOCHONDRIAL"/>
    <property type="match status" value="1"/>
</dbReference>
<keyword evidence="10" id="KW-1003">Cell membrane</keyword>
<dbReference type="Pfam" id="PF00231">
    <property type="entry name" value="ATP-synt"/>
    <property type="match status" value="1"/>
</dbReference>
<evidence type="ECO:0000256" key="7">
    <source>
        <dbReference type="ARBA" id="ARBA00023136"/>
    </source>
</evidence>
<accession>A0A0A2DLT2</accession>
<evidence type="ECO:0000256" key="10">
    <source>
        <dbReference type="HAMAP-Rule" id="MF_00815"/>
    </source>
</evidence>
<reference evidence="11 12" key="1">
    <citation type="submission" date="2014-10" db="EMBL/GenBank/DDBJ databases">
        <title>Whole Genome sequence of Corynebacterium auriscanis strain CIP 106629.</title>
        <authorList>
            <person name="Hassan S.S."/>
            <person name="Jamal S.B."/>
            <person name="Tiwari S."/>
            <person name="Oliveira L.D.C."/>
            <person name="Souza F."/>
            <person name="Mariano D.C."/>
            <person name="Almeida S."/>
            <person name="Dorella F."/>
            <person name="Pereira F."/>
            <person name="Carvalho A."/>
            <person name="Leal C.A."/>
            <person name="Soares S.D.C."/>
            <person name="Figueiredo H.C."/>
            <person name="Silva A."/>
            <person name="Azevedo V.A."/>
        </authorList>
    </citation>
    <scope>NUCLEOTIDE SEQUENCE [LARGE SCALE GENOMIC DNA]</scope>
    <source>
        <strain evidence="11 12">CIP 106629</strain>
    </source>
</reference>
<dbReference type="GO" id="GO:0045259">
    <property type="term" value="C:proton-transporting ATP synthase complex"/>
    <property type="evidence" value="ECO:0007669"/>
    <property type="project" value="UniProtKB-KW"/>
</dbReference>
<comment type="function">
    <text evidence="1 10">Produces ATP from ADP in the presence of a proton gradient across the membrane. The gamma chain is believed to be important in regulating ATPase activity and the flow of protons through the CF(0) complex.</text>
</comment>
<dbReference type="Gene3D" id="3.40.1380.10">
    <property type="match status" value="1"/>
</dbReference>
<comment type="similarity">
    <text evidence="3 10">Belongs to the ATPase gamma chain family.</text>
</comment>
<dbReference type="GO" id="GO:0046933">
    <property type="term" value="F:proton-transporting ATP synthase activity, rotational mechanism"/>
    <property type="evidence" value="ECO:0007669"/>
    <property type="project" value="UniProtKB-UniRule"/>
</dbReference>
<evidence type="ECO:0000256" key="6">
    <source>
        <dbReference type="ARBA" id="ARBA00023065"/>
    </source>
</evidence>
<evidence type="ECO:0000313" key="12">
    <source>
        <dbReference type="Proteomes" id="UP000030145"/>
    </source>
</evidence>
<dbReference type="Gene3D" id="1.10.287.80">
    <property type="entry name" value="ATP synthase, gamma subunit, helix hairpin domain"/>
    <property type="match status" value="2"/>
</dbReference>
<keyword evidence="6 10" id="KW-0406">Ion transport</keyword>
<dbReference type="GO" id="GO:0005524">
    <property type="term" value="F:ATP binding"/>
    <property type="evidence" value="ECO:0007669"/>
    <property type="project" value="UniProtKB-UniRule"/>
</dbReference>
<evidence type="ECO:0000256" key="5">
    <source>
        <dbReference type="ARBA" id="ARBA00022781"/>
    </source>
</evidence>
<dbReference type="AlphaFoldDB" id="A0A0A2DLT2"/>
<keyword evidence="7 10" id="KW-0472">Membrane</keyword>
<keyword evidence="9 10" id="KW-0066">ATP synthesis</keyword>
<dbReference type="HAMAP" id="MF_00815">
    <property type="entry name" value="ATP_synth_gamma_bact"/>
    <property type="match status" value="1"/>
</dbReference>
<dbReference type="InterPro" id="IPR023632">
    <property type="entry name" value="ATP_synth_F1_gsu_CS"/>
</dbReference>
<dbReference type="NCBIfam" id="NF004145">
    <property type="entry name" value="PRK05621.1-2"/>
    <property type="match status" value="1"/>
</dbReference>
<name>A0A0A2DLT2_9CORY</name>
<evidence type="ECO:0000256" key="8">
    <source>
        <dbReference type="ARBA" id="ARBA00023196"/>
    </source>
</evidence>
<comment type="subunit">
    <text evidence="10">F-type ATPases have 2 components, CF(1) - the catalytic core - and CF(0) - the membrane proton channel. CF(1) has five subunits: alpha(3), beta(3), gamma(1), delta(1), epsilon(1). CF(0) has three main subunits: a, b and c.</text>
</comment>
<dbReference type="PANTHER" id="PTHR11693">
    <property type="entry name" value="ATP SYNTHASE GAMMA CHAIN"/>
    <property type="match status" value="1"/>
</dbReference>
<keyword evidence="12" id="KW-1185">Reference proteome</keyword>
<keyword evidence="4 10" id="KW-0813">Transport</keyword>
<evidence type="ECO:0000256" key="2">
    <source>
        <dbReference type="ARBA" id="ARBA00004170"/>
    </source>
</evidence>
<dbReference type="RefSeq" id="WP_035114059.1">
    <property type="nucleotide sequence ID" value="NZ_CP047046.1"/>
</dbReference>
<comment type="caution">
    <text evidence="11">The sequence shown here is derived from an EMBL/GenBank/DDBJ whole genome shotgun (WGS) entry which is preliminary data.</text>
</comment>
<evidence type="ECO:0000256" key="9">
    <source>
        <dbReference type="ARBA" id="ARBA00023310"/>
    </source>
</evidence>
<sequence length="326" mass="35636">MANLRELRTRIKSVNSTKKITKAQELIATSRITKAQARVDAAQPYADEITRVVQRLASASSLDHKMLQEPQNADRAAILVVSSDRGMCGGYNNNVFKKTAELRKRLENEGKEVVLYVSGNKGISYYSFRGEKVAGTWSGYSQDPEYRAIHDLRHHLIEGFLAGSGSAVEPREGVNADQGNQVQGFDEVHIVYTEFESMLSQTAKAHRLLPIETVIEEEKLELGEDMVSDKADNVSAEVDFEPDPDTLLDALLPQYVSRGIFAAMLESAASESAARRTAMSAATDNATDLVKQLSRVANQARQAQITQEITEIVGGASALADSGESD</sequence>
<gene>
    <name evidence="10" type="primary">atpG</name>
    <name evidence="11" type="ORF">MA47_05360</name>
</gene>
<dbReference type="GeneID" id="300553145"/>
<dbReference type="GO" id="GO:0005886">
    <property type="term" value="C:plasma membrane"/>
    <property type="evidence" value="ECO:0007669"/>
    <property type="project" value="UniProtKB-SubCell"/>
</dbReference>
<evidence type="ECO:0000256" key="3">
    <source>
        <dbReference type="ARBA" id="ARBA00007681"/>
    </source>
</evidence>
<dbReference type="PRINTS" id="PR00126">
    <property type="entry name" value="ATPASEGAMMA"/>
</dbReference>